<feature type="compositionally biased region" description="Basic and acidic residues" evidence="1">
    <location>
        <begin position="80"/>
        <end position="93"/>
    </location>
</feature>
<feature type="compositionally biased region" description="Low complexity" evidence="1">
    <location>
        <begin position="585"/>
        <end position="601"/>
    </location>
</feature>
<dbReference type="EMBL" id="JASPKZ010006817">
    <property type="protein sequence ID" value="KAJ9586989.1"/>
    <property type="molecule type" value="Genomic_DNA"/>
</dbReference>
<feature type="region of interest" description="Disordered" evidence="1">
    <location>
        <begin position="1008"/>
        <end position="1038"/>
    </location>
</feature>
<feature type="compositionally biased region" description="Polar residues" evidence="1">
    <location>
        <begin position="476"/>
        <end position="485"/>
    </location>
</feature>
<gene>
    <name evidence="3" type="ORF">L9F63_019407</name>
</gene>
<sequence>MDLTLLSVVILALTTATFALDSNQELARETTYISKRQHLPQNNTENKEYHSPFVRRIQQNLSSNKSNVLSTRKRQTNFEAQKKGVHSDDEKLNEEYLQSEEVDTMLMASAGRNRKNDKAKRGDDDDDDEDKKTLSQQIADGKYGLIEKEIYATTPKRPGIISYASNPEVPRDTAKNLGGLEPEEIWLAENHVLVIRGGYFPDHKFNRTDETATAWPPIDPYNAPPRQFIGFNGSSGPPPFPPFFPQPPPGNGSYFAPPFPFPPPPGNFTPGGGFYPPPGNGSYYPPPFPFPLPPPRNGSFFGPPGNFTPGSGPFYPPPFPGFPPNSTIRPPLFPPPLPPNGSLPFPPPFLQNLPPGAAFLPPPGNLTMPFDEDDPSIYYPPPYDFYYPQDNTTEVPPGPLVPGIILPPPPNFFAPLDSDKNKQTTQQPKPPTSHPSETDTLHRTYLPTTKTQVNTDRRPSVDQRKKPRPTVDSAYNYGNNQVTPTPEVNILTTQIPETPNFIEYTEKPPRPLINIAPQNVQVTHQGSTHVQPAPEQGYYYEEPAVVVTQAPDTIYINNVVKNDILTTSVPTISYHTAPVTDIVVKSTPKPQPSSESTPQTQQKHKIPQRQKTKPATTLSPIVIFYNPQQSQGIETNTVTPTPEPYYVKSQPVTATLPPIVYYTVPTTDKPNEPTSVKTSYYFYEEPHEGTIRNGDSTTTTQATPLNFDKPTIVYPAPQYTPPVSPTPNPTRGRTGSRKTRPQYVYSEKLPQGNGAKGYQELQSEPPPTQQSRPQISNVVTSTKVSAPPQQYVYSDTIPVEQAKRVRQRTRTQQYLLSSVLPLGQQVIYSNRPKIQYIQTTPAPQYYYVTGNPGLQYNVVGSSTPSIINQQAYVKPTPQPIVSNLAYFTTPRPNVAYQNIISSQSPIVYNIQTSSTPRPIYQYSFESNKNPSAQEPLVQNIYTTPRSRSRPSQKVNYQVNNQGPIVVPVQYQTTPRTLFEYSYEQQGLSTVAPQVQAYYSQAVPQYNQDVTAGSPTTHYGYEESREQNQQSYQSTPRSNYNRYQNPQVNIYPTANPLHAYFTRQDETLLDDITKKYFTIFGQKIQAGNEQGPTTPVPSYRRVNTQNRENQYYTTPSPKYNYQTAERPSQADNLGPIALADDINVNYKKPLPAVNPLSEYIDTRQTDSETGGALVSYKFPGDGGHFYFITPQVVGAQSQQPVNGYVYSLPEQQPELGIRYRRKKRKEQR</sequence>
<proteinExistence type="predicted"/>
<feature type="region of interest" description="Disordered" evidence="1">
    <location>
        <begin position="584"/>
        <end position="618"/>
    </location>
</feature>
<evidence type="ECO:0000256" key="1">
    <source>
        <dbReference type="SAM" id="MobiDB-lite"/>
    </source>
</evidence>
<feature type="compositionally biased region" description="Basic and acidic residues" evidence="1">
    <location>
        <begin position="455"/>
        <end position="464"/>
    </location>
</feature>
<evidence type="ECO:0000256" key="2">
    <source>
        <dbReference type="SAM" id="SignalP"/>
    </source>
</evidence>
<evidence type="ECO:0000313" key="3">
    <source>
        <dbReference type="EMBL" id="KAJ9586989.1"/>
    </source>
</evidence>
<feature type="region of interest" description="Disordered" evidence="1">
    <location>
        <begin position="402"/>
        <end position="485"/>
    </location>
</feature>
<feature type="compositionally biased region" description="Basic and acidic residues" evidence="1">
    <location>
        <begin position="114"/>
        <end position="123"/>
    </location>
</feature>
<feature type="chain" id="PRO_5042133956" evidence="2">
    <location>
        <begin position="20"/>
        <end position="1227"/>
    </location>
</feature>
<feature type="compositionally biased region" description="Polar residues" evidence="1">
    <location>
        <begin position="1026"/>
        <end position="1038"/>
    </location>
</feature>
<dbReference type="Proteomes" id="UP001233999">
    <property type="component" value="Unassembled WGS sequence"/>
</dbReference>
<accession>A0AAD7ZUB1</accession>
<comment type="caution">
    <text evidence="3">The sequence shown here is derived from an EMBL/GenBank/DDBJ whole genome shotgun (WGS) entry which is preliminary data.</text>
</comment>
<reference evidence="3" key="1">
    <citation type="journal article" date="2023" name="IScience">
        <title>Live-bearing cockroach genome reveals convergent evolutionary mechanisms linked to viviparity in insects and beyond.</title>
        <authorList>
            <person name="Fouks B."/>
            <person name="Harrison M.C."/>
            <person name="Mikhailova A.A."/>
            <person name="Marchal E."/>
            <person name="English S."/>
            <person name="Carruthers M."/>
            <person name="Jennings E.C."/>
            <person name="Chiamaka E.L."/>
            <person name="Frigard R.A."/>
            <person name="Pippel M."/>
            <person name="Attardo G.M."/>
            <person name="Benoit J.B."/>
            <person name="Bornberg-Bauer E."/>
            <person name="Tobe S.S."/>
        </authorList>
    </citation>
    <scope>NUCLEOTIDE SEQUENCE</scope>
    <source>
        <strain evidence="3">Stay&amp;Tobe</strain>
    </source>
</reference>
<reference evidence="3" key="2">
    <citation type="submission" date="2023-05" db="EMBL/GenBank/DDBJ databases">
        <authorList>
            <person name="Fouks B."/>
        </authorList>
    </citation>
    <scope>NUCLEOTIDE SEQUENCE</scope>
    <source>
        <strain evidence="3">Stay&amp;Tobe</strain>
        <tissue evidence="3">Testes</tissue>
    </source>
</reference>
<name>A0AAD7ZUB1_DIPPU</name>
<organism evidence="3 4">
    <name type="scientific">Diploptera punctata</name>
    <name type="common">Pacific beetle cockroach</name>
    <dbReference type="NCBI Taxonomy" id="6984"/>
    <lineage>
        <taxon>Eukaryota</taxon>
        <taxon>Metazoa</taxon>
        <taxon>Ecdysozoa</taxon>
        <taxon>Arthropoda</taxon>
        <taxon>Hexapoda</taxon>
        <taxon>Insecta</taxon>
        <taxon>Pterygota</taxon>
        <taxon>Neoptera</taxon>
        <taxon>Polyneoptera</taxon>
        <taxon>Dictyoptera</taxon>
        <taxon>Blattodea</taxon>
        <taxon>Blaberoidea</taxon>
        <taxon>Blaberidae</taxon>
        <taxon>Diplopterinae</taxon>
        <taxon>Diploptera</taxon>
    </lineage>
</organism>
<evidence type="ECO:0000313" key="4">
    <source>
        <dbReference type="Proteomes" id="UP001233999"/>
    </source>
</evidence>
<feature type="signal peptide" evidence="2">
    <location>
        <begin position="1"/>
        <end position="19"/>
    </location>
</feature>
<dbReference type="AlphaFoldDB" id="A0AAD7ZUB1"/>
<keyword evidence="2" id="KW-0732">Signal</keyword>
<keyword evidence="4" id="KW-1185">Reference proteome</keyword>
<feature type="compositionally biased region" description="Pro residues" evidence="1">
    <location>
        <begin position="402"/>
        <end position="412"/>
    </location>
</feature>
<feature type="compositionally biased region" description="Polar residues" evidence="1">
    <location>
        <begin position="60"/>
        <end position="70"/>
    </location>
</feature>
<feature type="region of interest" description="Disordered" evidence="1">
    <location>
        <begin position="716"/>
        <end position="784"/>
    </location>
</feature>
<feature type="region of interest" description="Disordered" evidence="1">
    <location>
        <begin position="108"/>
        <end position="136"/>
    </location>
</feature>
<feature type="compositionally biased region" description="Pro residues" evidence="1">
    <location>
        <begin position="718"/>
        <end position="728"/>
    </location>
</feature>
<feature type="region of interest" description="Disordered" evidence="1">
    <location>
        <begin position="60"/>
        <end position="93"/>
    </location>
</feature>
<protein>
    <submittedName>
        <fullName evidence="3">Uncharacterized protein</fullName>
    </submittedName>
</protein>
<feature type="compositionally biased region" description="Polar residues" evidence="1">
    <location>
        <begin position="769"/>
        <end position="784"/>
    </location>
</feature>
<feature type="compositionally biased region" description="Basic residues" evidence="1">
    <location>
        <begin position="602"/>
        <end position="612"/>
    </location>
</feature>